<name>A0A3D8SQH5_9HELO</name>
<reference evidence="2 3" key="1">
    <citation type="journal article" date="2018" name="IMA Fungus">
        <title>IMA Genome-F 9: Draft genome sequence of Annulohypoxylon stygium, Aspergillus mulundensis, Berkeleyomyces basicola (syn. Thielaviopsis basicola), Ceratocystis smalleyi, two Cercospora beticola strains, Coleophoma cylindrospora, Fusarium fracticaudum, Phialophora cf. hyalina, and Morchella septimelata.</title>
        <authorList>
            <person name="Wingfield B.D."/>
            <person name="Bills G.F."/>
            <person name="Dong Y."/>
            <person name="Huang W."/>
            <person name="Nel W.J."/>
            <person name="Swalarsk-Parry B.S."/>
            <person name="Vaghefi N."/>
            <person name="Wilken P.M."/>
            <person name="An Z."/>
            <person name="de Beer Z.W."/>
            <person name="De Vos L."/>
            <person name="Chen L."/>
            <person name="Duong T.A."/>
            <person name="Gao Y."/>
            <person name="Hammerbacher A."/>
            <person name="Kikkert J.R."/>
            <person name="Li Y."/>
            <person name="Li H."/>
            <person name="Li K."/>
            <person name="Li Q."/>
            <person name="Liu X."/>
            <person name="Ma X."/>
            <person name="Naidoo K."/>
            <person name="Pethybridge S.J."/>
            <person name="Sun J."/>
            <person name="Steenkamp E.T."/>
            <person name="van der Nest M.A."/>
            <person name="van Wyk S."/>
            <person name="Wingfield M.J."/>
            <person name="Xiong C."/>
            <person name="Yue Q."/>
            <person name="Zhang X."/>
        </authorList>
    </citation>
    <scope>NUCLEOTIDE SEQUENCE [LARGE SCALE GENOMIC DNA]</scope>
    <source>
        <strain evidence="2 3">BP6252</strain>
    </source>
</reference>
<dbReference type="OrthoDB" id="10344350at2759"/>
<proteinExistence type="predicted"/>
<feature type="compositionally biased region" description="Polar residues" evidence="1">
    <location>
        <begin position="106"/>
        <end position="144"/>
    </location>
</feature>
<evidence type="ECO:0000313" key="3">
    <source>
        <dbReference type="Proteomes" id="UP000256645"/>
    </source>
</evidence>
<evidence type="ECO:0000313" key="2">
    <source>
        <dbReference type="EMBL" id="RDW88570.1"/>
    </source>
</evidence>
<feature type="region of interest" description="Disordered" evidence="1">
    <location>
        <begin position="82"/>
        <end position="193"/>
    </location>
</feature>
<accession>A0A3D8SQH5</accession>
<gene>
    <name evidence="2" type="ORF">BP6252_00602</name>
</gene>
<feature type="region of interest" description="Disordered" evidence="1">
    <location>
        <begin position="421"/>
        <end position="566"/>
    </location>
</feature>
<protein>
    <submittedName>
        <fullName evidence="2">Uncharacterized protein</fullName>
    </submittedName>
</protein>
<keyword evidence="3" id="KW-1185">Reference proteome</keyword>
<feature type="compositionally biased region" description="Polar residues" evidence="1">
    <location>
        <begin position="88"/>
        <end position="98"/>
    </location>
</feature>
<sequence>MKTFPPSTFEGYKLAAHAKMQQDQQICRQSRGAEDAKIRESRAQTLKKWAEEDQARAQKRKVEDEDLARKCDEDNLAWYWFVSPPGTAENSNAMSSTPAAGFSGHGSESSLGSQYPSEQELPTISQEPAMQQPSASPQDPSHSSGHSRKGKEKASSGSSMPENRASFTPGERQSVDSGKQGKELSPGLKTTSTKDLKGDECIIQVHQYLGLPNYYVVNCHYCLSPSAKGPILGSLENLKSHLLEKHQISTLSEDSMKTVLHDCGTLIIDATDEWWESFKAQKLSATDCGPQSQSTHTASQVNCKIADVVPGDVVIKLPSKFKTGQAVKPGFYTLACKMCNRKIPGYAHPMRFYTEHLNSVHHKKGEPRYVAYTTFRNCATYIIDATDAWFKSHCSKIGFAKSLAGTCLRRSSVVVDPDEANGKRFVSPEIPSRQEPGEKRIKEEGSDREDLYKAKSPPPKRRRTKRYTSADRINNHATRPKTNFGPSISSDNESYSAADKERSNEGAKETFTHKGLYTHTSPTKQKGPDTDRRARMQRRGSTKLESWGPGPEESSNEGMTRAGGGN</sequence>
<evidence type="ECO:0000256" key="1">
    <source>
        <dbReference type="SAM" id="MobiDB-lite"/>
    </source>
</evidence>
<dbReference type="AlphaFoldDB" id="A0A3D8SQH5"/>
<feature type="compositionally biased region" description="Basic and acidic residues" evidence="1">
    <location>
        <begin position="498"/>
        <end position="512"/>
    </location>
</feature>
<comment type="caution">
    <text evidence="2">The sequence shown here is derived from an EMBL/GenBank/DDBJ whole genome shotgun (WGS) entry which is preliminary data.</text>
</comment>
<dbReference type="EMBL" id="PDLM01000001">
    <property type="protein sequence ID" value="RDW88570.1"/>
    <property type="molecule type" value="Genomic_DNA"/>
</dbReference>
<dbReference type="Proteomes" id="UP000256645">
    <property type="component" value="Unassembled WGS sequence"/>
</dbReference>
<organism evidence="2 3">
    <name type="scientific">Coleophoma cylindrospora</name>
    <dbReference type="NCBI Taxonomy" id="1849047"/>
    <lineage>
        <taxon>Eukaryota</taxon>
        <taxon>Fungi</taxon>
        <taxon>Dikarya</taxon>
        <taxon>Ascomycota</taxon>
        <taxon>Pezizomycotina</taxon>
        <taxon>Leotiomycetes</taxon>
        <taxon>Helotiales</taxon>
        <taxon>Dermateaceae</taxon>
        <taxon>Coleophoma</taxon>
    </lineage>
</organism>
<feature type="compositionally biased region" description="Basic and acidic residues" evidence="1">
    <location>
        <begin position="435"/>
        <end position="453"/>
    </location>
</feature>
<feature type="compositionally biased region" description="Polar residues" evidence="1">
    <location>
        <begin position="471"/>
        <end position="495"/>
    </location>
</feature>